<dbReference type="Pfam" id="PF04832">
    <property type="entry name" value="SOUL"/>
    <property type="match status" value="2"/>
</dbReference>
<dbReference type="AlphaFoldDB" id="A0A7I7RXR5"/>
<organism evidence="1 2">
    <name type="scientific">Mycolicibacterium arabiense</name>
    <dbReference type="NCBI Taxonomy" id="1286181"/>
    <lineage>
        <taxon>Bacteria</taxon>
        <taxon>Bacillati</taxon>
        <taxon>Actinomycetota</taxon>
        <taxon>Actinomycetes</taxon>
        <taxon>Mycobacteriales</taxon>
        <taxon>Mycobacteriaceae</taxon>
        <taxon>Mycolicibacterium</taxon>
    </lineage>
</organism>
<dbReference type="SUPFAM" id="SSF55136">
    <property type="entry name" value="Probable bacterial effector-binding domain"/>
    <property type="match status" value="1"/>
</dbReference>
<geneLocation type="plasmid" evidence="2">
    <name>pjcm18538 dna</name>
</geneLocation>
<dbReference type="Gene3D" id="3.20.80.10">
    <property type="entry name" value="Regulatory factor, effector binding domain"/>
    <property type="match status" value="2"/>
</dbReference>
<proteinExistence type="predicted"/>
<sequence length="231" mass="25237">MLSASWGYIHVRGTRRVTVLNRIARVAGQVGESALSIVGIRIGTEEPAHTTKPIAGDVELRTYGPRIAAETTISAMDEIGARSEGFRRLAGYIFGKNHGKDDIAMTAPVVQSREGRKIAMTAPVVQSAQDVEVGSSWVIRFFMPSEWTMATLPTPNDERVRVVEVPGETFAVLRFSGDRGPEAVAKRTAELMDVLATYGFDAAGEPSAWFYDPPWTLPFCRRNEIAVPVSV</sequence>
<keyword evidence="2" id="KW-1185">Reference proteome</keyword>
<dbReference type="InterPro" id="IPR006917">
    <property type="entry name" value="SOUL_heme-bd"/>
</dbReference>
<dbReference type="EMBL" id="AP022593">
    <property type="protein sequence ID" value="BBY49422.1"/>
    <property type="molecule type" value="Genomic_DNA"/>
</dbReference>
<name>A0A7I7RXR5_9MYCO</name>
<reference evidence="1 2" key="1">
    <citation type="journal article" date="2019" name="Emerg. Microbes Infect.">
        <title>Comprehensive subspecies identification of 175 nontuberculous mycobacteria species based on 7547 genomic profiles.</title>
        <authorList>
            <person name="Matsumoto Y."/>
            <person name="Kinjo T."/>
            <person name="Motooka D."/>
            <person name="Nabeya D."/>
            <person name="Jung N."/>
            <person name="Uechi K."/>
            <person name="Horii T."/>
            <person name="Iida T."/>
            <person name="Fujita J."/>
            <person name="Nakamura S."/>
        </authorList>
    </citation>
    <scope>NUCLEOTIDE SEQUENCE [LARGE SCALE GENOMIC DNA]</scope>
    <source>
        <strain evidence="1 2">JCM 18538</strain>
    </source>
</reference>
<dbReference type="PANTHER" id="PTHR11220">
    <property type="entry name" value="HEME-BINDING PROTEIN-RELATED"/>
    <property type="match status" value="1"/>
</dbReference>
<dbReference type="Proteomes" id="UP000467428">
    <property type="component" value="Chromosome"/>
</dbReference>
<evidence type="ECO:0000313" key="1">
    <source>
        <dbReference type="EMBL" id="BBY49422.1"/>
    </source>
</evidence>
<dbReference type="KEGG" id="marz:MARA_28900"/>
<gene>
    <name evidence="1" type="ORF">MARA_28900</name>
</gene>
<protein>
    <recommendedName>
        <fullName evidence="3">Heme-binding protein</fullName>
    </recommendedName>
</protein>
<dbReference type="InterPro" id="IPR011256">
    <property type="entry name" value="Reg_factor_effector_dom_sf"/>
</dbReference>
<accession>A0A7I7RXR5</accession>
<evidence type="ECO:0000313" key="2">
    <source>
        <dbReference type="Proteomes" id="UP000467428"/>
    </source>
</evidence>
<evidence type="ECO:0008006" key="3">
    <source>
        <dbReference type="Google" id="ProtNLM"/>
    </source>
</evidence>
<dbReference type="PANTHER" id="PTHR11220:SF58">
    <property type="entry name" value="SOUL HEME-BINDING FAMILY PROTEIN"/>
    <property type="match status" value="1"/>
</dbReference>